<evidence type="ECO:0000313" key="2">
    <source>
        <dbReference type="Proteomes" id="UP000003688"/>
    </source>
</evidence>
<comment type="caution">
    <text evidence="1">The sequence shown here is derived from an EMBL/GenBank/DDBJ whole genome shotgun (WGS) entry which is preliminary data.</text>
</comment>
<keyword evidence="2" id="KW-1185">Reference proteome</keyword>
<gene>
    <name evidence="1" type="ORF">Cflav_PD1417</name>
</gene>
<name>B9XPI9_PEDPL</name>
<accession>B9XPI9</accession>
<organism evidence="1 2">
    <name type="scientific">Pedosphaera parvula (strain Ellin514)</name>
    <dbReference type="NCBI Taxonomy" id="320771"/>
    <lineage>
        <taxon>Bacteria</taxon>
        <taxon>Pseudomonadati</taxon>
        <taxon>Verrucomicrobiota</taxon>
        <taxon>Pedosphaerae</taxon>
        <taxon>Pedosphaerales</taxon>
        <taxon>Pedosphaeraceae</taxon>
        <taxon>Pedosphaera</taxon>
    </lineage>
</organism>
<dbReference type="STRING" id="320771.Cflav_PD1417"/>
<evidence type="ECO:0000313" key="1">
    <source>
        <dbReference type="EMBL" id="EEF58217.1"/>
    </source>
</evidence>
<reference evidence="1 2" key="1">
    <citation type="journal article" date="2011" name="J. Bacteriol.">
        <title>Genome sequence of 'Pedosphaera parvula' Ellin514, an aerobic Verrucomicrobial isolate from pasture soil.</title>
        <authorList>
            <person name="Kant R."/>
            <person name="van Passel M.W."/>
            <person name="Sangwan P."/>
            <person name="Palva A."/>
            <person name="Lucas S."/>
            <person name="Copeland A."/>
            <person name="Lapidus A."/>
            <person name="Glavina Del Rio T."/>
            <person name="Dalin E."/>
            <person name="Tice H."/>
            <person name="Bruce D."/>
            <person name="Goodwin L."/>
            <person name="Pitluck S."/>
            <person name="Chertkov O."/>
            <person name="Larimer F.W."/>
            <person name="Land M.L."/>
            <person name="Hauser L."/>
            <person name="Brettin T.S."/>
            <person name="Detter J.C."/>
            <person name="Han S."/>
            <person name="de Vos W.M."/>
            <person name="Janssen P.H."/>
            <person name="Smidt H."/>
        </authorList>
    </citation>
    <scope>NUCLEOTIDE SEQUENCE [LARGE SCALE GENOMIC DNA]</scope>
    <source>
        <strain evidence="1 2">Ellin514</strain>
    </source>
</reference>
<proteinExistence type="predicted"/>
<dbReference type="RefSeq" id="WP_007417725.1">
    <property type="nucleotide sequence ID" value="NZ_ABOX02000047.1"/>
</dbReference>
<sequence length="73" mass="8628">MQTKENYMETTSTLTPLWKGDCVDFARSKVPFKVTDIQTDEHQRFCRALTASYEYRFEIEDETTGKFIPVRPE</sequence>
<protein>
    <submittedName>
        <fullName evidence="1">Uncharacterized protein</fullName>
    </submittedName>
</protein>
<dbReference type="EMBL" id="ABOX02000047">
    <property type="protein sequence ID" value="EEF58217.1"/>
    <property type="molecule type" value="Genomic_DNA"/>
</dbReference>
<dbReference type="Proteomes" id="UP000003688">
    <property type="component" value="Unassembled WGS sequence"/>
</dbReference>
<dbReference type="AlphaFoldDB" id="B9XPI9"/>